<dbReference type="Gene3D" id="6.10.140.1630">
    <property type="match status" value="1"/>
</dbReference>
<dbReference type="InterPro" id="IPR022741">
    <property type="entry name" value="Phage_B103_Gp8"/>
</dbReference>
<keyword evidence="5" id="KW-1160">Virus entry into host cell</keyword>
<name>A0A8S5SB17_9CAUD</name>
<accession>A0A8S5SB17</accession>
<keyword evidence="2" id="KW-0945">Host-virus interaction</keyword>
<proteinExistence type="predicted"/>
<sequence>MAYTPTTWNDGDVITAEKMNKLEQGVQNQQTGAPGAAAGFGTPTATVDANVGTPSVTVTASGSNTEKVFNFAFKNLKGAKGDPGASYTLPAASKTALGGVKQVARVNEAVGENVTKAEFKALLDALKASGIMASA</sequence>
<evidence type="ECO:0000256" key="4">
    <source>
        <dbReference type="ARBA" id="ARBA00022844"/>
    </source>
</evidence>
<evidence type="ECO:0000256" key="3">
    <source>
        <dbReference type="ARBA" id="ARBA00022804"/>
    </source>
</evidence>
<dbReference type="GO" id="GO:0019062">
    <property type="term" value="P:virion attachment to host cell"/>
    <property type="evidence" value="ECO:0007669"/>
    <property type="project" value="UniProtKB-KW"/>
</dbReference>
<keyword evidence="3" id="KW-1161">Viral attachment to host cell</keyword>
<protein>
    <submittedName>
        <fullName evidence="6">Head fiber protein</fullName>
    </submittedName>
</protein>
<dbReference type="GO" id="GO:0044423">
    <property type="term" value="C:virion component"/>
    <property type="evidence" value="ECO:0007669"/>
    <property type="project" value="UniProtKB-KW"/>
</dbReference>
<evidence type="ECO:0000256" key="5">
    <source>
        <dbReference type="ARBA" id="ARBA00023296"/>
    </source>
</evidence>
<dbReference type="GO" id="GO:0046718">
    <property type="term" value="P:symbiont entry into host cell"/>
    <property type="evidence" value="ECO:0007669"/>
    <property type="project" value="UniProtKB-KW"/>
</dbReference>
<comment type="subcellular location">
    <subcellularLocation>
        <location evidence="1">Virion</location>
    </subcellularLocation>
</comment>
<evidence type="ECO:0000256" key="2">
    <source>
        <dbReference type="ARBA" id="ARBA00022581"/>
    </source>
</evidence>
<dbReference type="EMBL" id="BK032565">
    <property type="protein sequence ID" value="DAF48197.1"/>
    <property type="molecule type" value="Genomic_DNA"/>
</dbReference>
<dbReference type="Pfam" id="PF11133">
    <property type="entry name" value="Phage_head_fibr"/>
    <property type="match status" value="1"/>
</dbReference>
<evidence type="ECO:0000256" key="1">
    <source>
        <dbReference type="ARBA" id="ARBA00004328"/>
    </source>
</evidence>
<keyword evidence="4" id="KW-0946">Virion</keyword>
<organism evidence="6">
    <name type="scientific">Siphoviridae sp. ctJLl6</name>
    <dbReference type="NCBI Taxonomy" id="2827836"/>
    <lineage>
        <taxon>Viruses</taxon>
        <taxon>Duplodnaviria</taxon>
        <taxon>Heunggongvirae</taxon>
        <taxon>Uroviricota</taxon>
        <taxon>Caudoviricetes</taxon>
    </lineage>
</organism>
<reference evidence="6" key="1">
    <citation type="journal article" date="2021" name="Proc. Natl. Acad. Sci. U.S.A.">
        <title>A Catalog of Tens of Thousands of Viruses from Human Metagenomes Reveals Hidden Associations with Chronic Diseases.</title>
        <authorList>
            <person name="Tisza M.J."/>
            <person name="Buck C.B."/>
        </authorList>
    </citation>
    <scope>NUCLEOTIDE SEQUENCE</scope>
    <source>
        <strain evidence="6">CtJLl6</strain>
    </source>
</reference>
<evidence type="ECO:0000313" key="6">
    <source>
        <dbReference type="EMBL" id="DAF48197.1"/>
    </source>
</evidence>